<comment type="caution">
    <text evidence="2">The sequence shown here is derived from an EMBL/GenBank/DDBJ whole genome shotgun (WGS) entry which is preliminary data.</text>
</comment>
<proteinExistence type="predicted"/>
<organism evidence="2 3">
    <name type="scientific">Cordyceps javanica</name>
    <dbReference type="NCBI Taxonomy" id="43265"/>
    <lineage>
        <taxon>Eukaryota</taxon>
        <taxon>Fungi</taxon>
        <taxon>Dikarya</taxon>
        <taxon>Ascomycota</taxon>
        <taxon>Pezizomycotina</taxon>
        <taxon>Sordariomycetes</taxon>
        <taxon>Hypocreomycetidae</taxon>
        <taxon>Hypocreales</taxon>
        <taxon>Cordycipitaceae</taxon>
        <taxon>Cordyceps</taxon>
    </lineage>
</organism>
<protein>
    <submittedName>
        <fullName evidence="2">Uncharacterized protein</fullName>
    </submittedName>
</protein>
<evidence type="ECO:0000313" key="2">
    <source>
        <dbReference type="EMBL" id="TQV94887.1"/>
    </source>
</evidence>
<gene>
    <name evidence="2" type="ORF">IF1G_06898</name>
</gene>
<keyword evidence="3" id="KW-1185">Reference proteome</keyword>
<sequence>MMNDMGTTFAAMAANDRIREDDQKKEANAWLGRVGWAQHLEGLHPKTLFTMGDPLAADEGTLQQLCDSIERVMEAAKRVCHRRIVGLSTMFEINRREASKRASRPFDARMESDSWARYKET</sequence>
<accession>A0A545UZJ7</accession>
<feature type="region of interest" description="Disordered" evidence="1">
    <location>
        <begin position="97"/>
        <end position="121"/>
    </location>
</feature>
<reference evidence="2 3" key="1">
    <citation type="journal article" date="2019" name="Appl. Microbiol. Biotechnol.">
        <title>Genome sequence of Isaria javanica and comparative genome analysis insights into family S53 peptidase evolution in fungal entomopathogens.</title>
        <authorList>
            <person name="Lin R."/>
            <person name="Zhang X."/>
            <person name="Xin B."/>
            <person name="Zou M."/>
            <person name="Gao Y."/>
            <person name="Qin F."/>
            <person name="Hu Q."/>
            <person name="Xie B."/>
            <person name="Cheng X."/>
        </authorList>
    </citation>
    <scope>NUCLEOTIDE SEQUENCE [LARGE SCALE GENOMIC DNA]</scope>
    <source>
        <strain evidence="2 3">IJ1G</strain>
    </source>
</reference>
<dbReference type="Proteomes" id="UP000315783">
    <property type="component" value="Unassembled WGS sequence"/>
</dbReference>
<evidence type="ECO:0000313" key="3">
    <source>
        <dbReference type="Proteomes" id="UP000315783"/>
    </source>
</evidence>
<dbReference type="AlphaFoldDB" id="A0A545UZJ7"/>
<dbReference type="EMBL" id="SPUK01000009">
    <property type="protein sequence ID" value="TQV94887.1"/>
    <property type="molecule type" value="Genomic_DNA"/>
</dbReference>
<name>A0A545UZJ7_9HYPO</name>
<evidence type="ECO:0000256" key="1">
    <source>
        <dbReference type="SAM" id="MobiDB-lite"/>
    </source>
</evidence>